<dbReference type="InterPro" id="IPR048976">
    <property type="entry name" value="WHD_PKMT"/>
</dbReference>
<dbReference type="InterPro" id="IPR029063">
    <property type="entry name" value="SAM-dependent_MTases_sf"/>
</dbReference>
<dbReference type="SUPFAM" id="SSF53335">
    <property type="entry name" value="S-adenosyl-L-methionine-dependent methyltransferases"/>
    <property type="match status" value="1"/>
</dbReference>
<evidence type="ECO:0000313" key="5">
    <source>
        <dbReference type="EMBL" id="BDU15833.1"/>
    </source>
</evidence>
<dbReference type="PANTHER" id="PTHR43667:SF2">
    <property type="entry name" value="FATTY ACID C-METHYL TRANSFERASE"/>
    <property type="match status" value="1"/>
</dbReference>
<dbReference type="PANTHER" id="PTHR43667">
    <property type="entry name" value="CYCLOPROPANE-FATTY-ACYL-PHOSPHOLIPID SYNTHASE"/>
    <property type="match status" value="1"/>
</dbReference>
<dbReference type="CDD" id="cd02440">
    <property type="entry name" value="AdoMet_MTases"/>
    <property type="match status" value="1"/>
</dbReference>
<dbReference type="GO" id="GO:0008168">
    <property type="term" value="F:methyltransferase activity"/>
    <property type="evidence" value="ECO:0007669"/>
    <property type="project" value="UniProtKB-KW"/>
</dbReference>
<dbReference type="Proteomes" id="UP001317822">
    <property type="component" value="Chromosome"/>
</dbReference>
<dbReference type="Gene3D" id="3.40.50.150">
    <property type="entry name" value="Vaccinia Virus protein VP39"/>
    <property type="match status" value="1"/>
</dbReference>
<evidence type="ECO:0000259" key="3">
    <source>
        <dbReference type="Pfam" id="PF13649"/>
    </source>
</evidence>
<dbReference type="Pfam" id="PF21782">
    <property type="entry name" value="WHD_PKMT"/>
    <property type="match status" value="1"/>
</dbReference>
<reference evidence="5 6" key="1">
    <citation type="journal article" date="2023" name="Int. J. Syst. Evol. Microbiol.">
        <title>Physiological and genomic analyses of cobalamin (vitamin B12)-auxotrophy of Lysobacter auxotrophicus sp. nov., a methionine-auxotrophic chitinolytic bacterium isolated from chitin-treated soil.</title>
        <authorList>
            <person name="Saito A."/>
            <person name="Dohra H."/>
            <person name="Hamada M."/>
            <person name="Moriuchi R."/>
            <person name="Kotsuchibashi Y."/>
            <person name="Mori K."/>
        </authorList>
    </citation>
    <scope>NUCLEOTIDE SEQUENCE [LARGE SCALE GENOMIC DNA]</scope>
    <source>
        <strain evidence="5 6">5-21a</strain>
    </source>
</reference>
<dbReference type="GO" id="GO:0032259">
    <property type="term" value="P:methylation"/>
    <property type="evidence" value="ECO:0007669"/>
    <property type="project" value="UniProtKB-KW"/>
</dbReference>
<dbReference type="EMBL" id="AP027041">
    <property type="protein sequence ID" value="BDU15833.1"/>
    <property type="molecule type" value="Genomic_DNA"/>
</dbReference>
<dbReference type="InterPro" id="IPR041698">
    <property type="entry name" value="Methyltransf_25"/>
</dbReference>
<feature type="region of interest" description="Disordered" evidence="1">
    <location>
        <begin position="518"/>
        <end position="565"/>
    </location>
</feature>
<sequence>MTTLIDRIGKTYDEVPYTSAAFHVSAPEHLRAVAHLFGLEAPALEGARVLELGCAAGGNLVPFAVRHPGADVVGIDLSPRQIEAGRRAVEAMGLQNVRLIQGSLTDLGADLGQFDYILCHGVYSWVPEDVRAAVLRVCNERLTADGIAYVSYNTYPGWKAKEIVRDAMLLRGGDRADAGEQLAYARGMVEFLHEQAAPGSVLSTVMNEHIGLIRDGEDFYLSHEYLELCNAPCYFRDFIAAARGQGLEYLGDATVASMFPRNYGPIAAPALVAECGGDQVMLEQLMDFLQNRAFRQSLLVRADRGPQIRYQLEPDRIASLHVAGRYAHTDTQDDGSERWASMGGAHITTRSPITRAVLERLTAAWPATVPVAELLDGIAMDDAAIVLDLVSNLIVGNALRFRSEAVASGAQVERPFARGELRALVGLGAHPMALFNEWHESAALTPLERFLLASMDGRKDVQALVADVLQAVEQGALTVMRDGAPLLDADELAASLRMQVDAALRSLQINAMLVGAPEASPDASASTDEGAENKPARAKPKPKGSKADAPKAASAKPAKTPRGKK</sequence>
<feature type="domain" description="Methyltransferase" evidence="3">
    <location>
        <begin position="49"/>
        <end position="146"/>
    </location>
</feature>
<evidence type="ECO:0000256" key="1">
    <source>
        <dbReference type="SAM" id="MobiDB-lite"/>
    </source>
</evidence>
<proteinExistence type="predicted"/>
<name>A0ABN6UHP3_9GAMM</name>
<dbReference type="Pfam" id="PF10119">
    <property type="entry name" value="MethyTransf_Reg"/>
    <property type="match status" value="1"/>
</dbReference>
<evidence type="ECO:0000259" key="4">
    <source>
        <dbReference type="Pfam" id="PF21782"/>
    </source>
</evidence>
<accession>A0ABN6UHP3</accession>
<dbReference type="InterPro" id="IPR050723">
    <property type="entry name" value="CFA/CMAS"/>
</dbReference>
<dbReference type="RefSeq" id="WP_281781272.1">
    <property type="nucleotide sequence ID" value="NZ_AP027041.1"/>
</dbReference>
<organism evidence="5 6">
    <name type="scientific">Lysobacter auxotrophicus</name>
    <dbReference type="NCBI Taxonomy" id="2992573"/>
    <lineage>
        <taxon>Bacteria</taxon>
        <taxon>Pseudomonadati</taxon>
        <taxon>Pseudomonadota</taxon>
        <taxon>Gammaproteobacteria</taxon>
        <taxon>Lysobacterales</taxon>
        <taxon>Lysobacteraceae</taxon>
        <taxon>Lysobacter</taxon>
    </lineage>
</organism>
<evidence type="ECO:0000259" key="2">
    <source>
        <dbReference type="Pfam" id="PF10119"/>
    </source>
</evidence>
<evidence type="ECO:0000313" key="6">
    <source>
        <dbReference type="Proteomes" id="UP001317822"/>
    </source>
</evidence>
<feature type="domain" description="PKMT C-terminal winged helix" evidence="4">
    <location>
        <begin position="430"/>
        <end position="511"/>
    </location>
</feature>
<dbReference type="InterPro" id="IPR018773">
    <property type="entry name" value="MeTrfase_reg_dom_prd"/>
</dbReference>
<protein>
    <submittedName>
        <fullName evidence="5">Methyltransferase regulatory domain-containing protein</fullName>
    </submittedName>
</protein>
<keyword evidence="5" id="KW-0489">Methyltransferase</keyword>
<keyword evidence="6" id="KW-1185">Reference proteome</keyword>
<feature type="domain" description="Methyltransferase regulatory" evidence="2">
    <location>
        <begin position="219"/>
        <end position="301"/>
    </location>
</feature>
<dbReference type="Pfam" id="PF13649">
    <property type="entry name" value="Methyltransf_25"/>
    <property type="match status" value="1"/>
</dbReference>
<keyword evidence="5" id="KW-0808">Transferase</keyword>
<gene>
    <name evidence="5" type="ORF">LA521A_10340</name>
</gene>